<accession>A0A7Y9GLP1</accession>
<dbReference type="PANTHER" id="PTHR43652:SF2">
    <property type="entry name" value="BASIC AMINO ACID ANTIPORTER YFCC-RELATED"/>
    <property type="match status" value="1"/>
</dbReference>
<evidence type="ECO:0000256" key="1">
    <source>
        <dbReference type="ARBA" id="ARBA00004141"/>
    </source>
</evidence>
<feature type="transmembrane region" description="Helical" evidence="7">
    <location>
        <begin position="98"/>
        <end position="126"/>
    </location>
</feature>
<keyword evidence="2" id="KW-0813">Transport</keyword>
<keyword evidence="4" id="KW-0677">Repeat</keyword>
<dbReference type="EMBL" id="JACCBV010000001">
    <property type="protein sequence ID" value="NYE18795.1"/>
    <property type="molecule type" value="Genomic_DNA"/>
</dbReference>
<keyword evidence="3 7" id="KW-0812">Transmembrane</keyword>
<feature type="transmembrane region" description="Helical" evidence="7">
    <location>
        <begin position="31"/>
        <end position="51"/>
    </location>
</feature>
<dbReference type="InterPro" id="IPR004680">
    <property type="entry name" value="Cit_transptr-like_dom"/>
</dbReference>
<dbReference type="GO" id="GO:0006813">
    <property type="term" value="P:potassium ion transport"/>
    <property type="evidence" value="ECO:0007669"/>
    <property type="project" value="InterPro"/>
</dbReference>
<comment type="caution">
    <text evidence="9">The sequence shown here is derived from an EMBL/GenBank/DDBJ whole genome shotgun (WGS) entry which is preliminary data.</text>
</comment>
<evidence type="ECO:0000256" key="3">
    <source>
        <dbReference type="ARBA" id="ARBA00022692"/>
    </source>
</evidence>
<dbReference type="PROSITE" id="PS51202">
    <property type="entry name" value="RCK_C"/>
    <property type="match status" value="1"/>
</dbReference>
<evidence type="ECO:0000256" key="7">
    <source>
        <dbReference type="SAM" id="Phobius"/>
    </source>
</evidence>
<feature type="transmembrane region" description="Helical" evidence="7">
    <location>
        <begin position="456"/>
        <end position="476"/>
    </location>
</feature>
<name>A0A7Y9GLP1_9MICO</name>
<dbReference type="Pfam" id="PF03600">
    <property type="entry name" value="CitMHS"/>
    <property type="match status" value="1"/>
</dbReference>
<dbReference type="AlphaFoldDB" id="A0A7Y9GLP1"/>
<reference evidence="9 10" key="1">
    <citation type="submission" date="2020-07" db="EMBL/GenBank/DDBJ databases">
        <title>Sequencing the genomes of 1000 actinobacteria strains.</title>
        <authorList>
            <person name="Klenk H.-P."/>
        </authorList>
    </citation>
    <scope>NUCLEOTIDE SEQUENCE [LARGE SCALE GENOMIC DNA]</scope>
    <source>
        <strain evidence="9 10">DSM 24662</strain>
    </source>
</reference>
<keyword evidence="6 7" id="KW-0472">Membrane</keyword>
<dbReference type="PANTHER" id="PTHR43652">
    <property type="entry name" value="BASIC AMINO ACID ANTIPORTER YFCC-RELATED"/>
    <property type="match status" value="1"/>
</dbReference>
<gene>
    <name evidence="9" type="ORF">BJ991_000823</name>
</gene>
<evidence type="ECO:0000313" key="9">
    <source>
        <dbReference type="EMBL" id="NYE18795.1"/>
    </source>
</evidence>
<organism evidence="9 10">
    <name type="scientific">Microbacterium immunditiarum</name>
    <dbReference type="NCBI Taxonomy" id="337480"/>
    <lineage>
        <taxon>Bacteria</taxon>
        <taxon>Bacillati</taxon>
        <taxon>Actinomycetota</taxon>
        <taxon>Actinomycetes</taxon>
        <taxon>Micrococcales</taxon>
        <taxon>Microbacteriaceae</taxon>
        <taxon>Microbacterium</taxon>
    </lineage>
</organism>
<feature type="transmembrane region" description="Helical" evidence="7">
    <location>
        <begin position="138"/>
        <end position="162"/>
    </location>
</feature>
<feature type="transmembrane region" description="Helical" evidence="7">
    <location>
        <begin position="174"/>
        <end position="197"/>
    </location>
</feature>
<dbReference type="InterPro" id="IPR036721">
    <property type="entry name" value="RCK_C_sf"/>
</dbReference>
<feature type="transmembrane region" description="Helical" evidence="7">
    <location>
        <begin position="540"/>
        <end position="564"/>
    </location>
</feature>
<evidence type="ECO:0000256" key="4">
    <source>
        <dbReference type="ARBA" id="ARBA00022737"/>
    </source>
</evidence>
<feature type="transmembrane region" description="Helical" evidence="7">
    <location>
        <begin position="482"/>
        <end position="510"/>
    </location>
</feature>
<dbReference type="InterPro" id="IPR051679">
    <property type="entry name" value="DASS-Related_Transporters"/>
</dbReference>
<evidence type="ECO:0000259" key="8">
    <source>
        <dbReference type="PROSITE" id="PS51202"/>
    </source>
</evidence>
<dbReference type="RefSeq" id="WP_179487701.1">
    <property type="nucleotide sequence ID" value="NZ_JACCBV010000001.1"/>
</dbReference>
<dbReference type="Proteomes" id="UP000576969">
    <property type="component" value="Unassembled WGS sequence"/>
</dbReference>
<keyword evidence="10" id="KW-1185">Reference proteome</keyword>
<dbReference type="InterPro" id="IPR006037">
    <property type="entry name" value="RCK_C"/>
</dbReference>
<evidence type="ECO:0000256" key="6">
    <source>
        <dbReference type="ARBA" id="ARBA00023136"/>
    </source>
</evidence>
<evidence type="ECO:0000256" key="5">
    <source>
        <dbReference type="ARBA" id="ARBA00022989"/>
    </source>
</evidence>
<feature type="domain" description="RCK C-terminal" evidence="8">
    <location>
        <begin position="307"/>
        <end position="389"/>
    </location>
</feature>
<dbReference type="SUPFAM" id="SSF116726">
    <property type="entry name" value="TrkA C-terminal domain-like"/>
    <property type="match status" value="2"/>
</dbReference>
<keyword evidence="5 7" id="KW-1133">Transmembrane helix</keyword>
<sequence>MISAPLVATVAILVLALVAFAWGRLSAAVIAVGVALALWATGVLTLPEALAGFANPTVMFIAALFVVSESLDATGVSARVGRIVVEHSGTSPARPLVILMLIQSALSAVMSVSGAVATMLPVAVIIATRLAVPPSRLLMPMLFATHAGSMLVLTGTPVNVIVSELAAKETGTPFGFFDFAVAGVPLVIGTVVLSVLLRRWLLPDRPASTPSRDLLALTDALVGSLSGDDEVSCVRVVAGSSLVGRACAEVLASPSAGIRVLTIRDTAGKPKRPDAALAVGDVLTVRAPGQALADARPRLGVVEAGSGPGTALVDGRMGIAEFVVAPRSRLVGVAAFPGMVIGAGDLVVLAVHRDSIEPDAPTVELGVGDVLLLHGSWDALDAIGSERDLLVVEDPVAIRRQVAPIGRKGWIALGILIAMVAALACDLVPAAVGALLAAGAVIILRIVPAERAFRSISWPTVILVAGLIPISTAFAVTGLDNLIGSAIVSFVGPAGPHGALLALCVVVLILGQVMSNTATVLVVAPVAVSVASLMEVSALPFLMALTVSGAASLLTPVATAANLVIQEPGSYRFSDYLRFGAPLAVLYLAVAVLIVPLVWPF</sequence>
<feature type="transmembrane region" description="Helical" evidence="7">
    <location>
        <begin position="517"/>
        <end position="534"/>
    </location>
</feature>
<dbReference type="GO" id="GO:0008324">
    <property type="term" value="F:monoatomic cation transmembrane transporter activity"/>
    <property type="evidence" value="ECO:0007669"/>
    <property type="project" value="InterPro"/>
</dbReference>
<evidence type="ECO:0000313" key="10">
    <source>
        <dbReference type="Proteomes" id="UP000576969"/>
    </source>
</evidence>
<evidence type="ECO:0000256" key="2">
    <source>
        <dbReference type="ARBA" id="ARBA00022448"/>
    </source>
</evidence>
<comment type="subcellular location">
    <subcellularLocation>
        <location evidence="1">Membrane</location>
        <topology evidence="1">Multi-pass membrane protein</topology>
    </subcellularLocation>
</comment>
<feature type="transmembrane region" description="Helical" evidence="7">
    <location>
        <begin position="576"/>
        <end position="599"/>
    </location>
</feature>
<feature type="transmembrane region" description="Helical" evidence="7">
    <location>
        <begin position="411"/>
        <end position="444"/>
    </location>
</feature>
<dbReference type="GO" id="GO:0005886">
    <property type="term" value="C:plasma membrane"/>
    <property type="evidence" value="ECO:0007669"/>
    <property type="project" value="TreeGrafter"/>
</dbReference>
<proteinExistence type="predicted"/>
<protein>
    <submittedName>
        <fullName evidence="9">Di/tricarboxylate transporter</fullName>
    </submittedName>
</protein>